<gene>
    <name evidence="2" type="ORF">V865_004055</name>
</gene>
<evidence type="ECO:0000256" key="1">
    <source>
        <dbReference type="SAM" id="MobiDB-lite"/>
    </source>
</evidence>
<reference evidence="2 3" key="1">
    <citation type="submission" date="2024-01" db="EMBL/GenBank/DDBJ databases">
        <title>Comparative genomics of Cryptococcus and Kwoniella reveals pathogenesis evolution and contrasting modes of karyotype evolution via chromosome fusion or intercentromeric recombination.</title>
        <authorList>
            <person name="Coelho M.A."/>
            <person name="David-Palma M."/>
            <person name="Shea T."/>
            <person name="Bowers K."/>
            <person name="McGinley-Smith S."/>
            <person name="Mohammad A.W."/>
            <person name="Gnirke A."/>
            <person name="Yurkov A.M."/>
            <person name="Nowrousian M."/>
            <person name="Sun S."/>
            <person name="Cuomo C.A."/>
            <person name="Heitman J."/>
        </authorList>
    </citation>
    <scope>NUCLEOTIDE SEQUENCE [LARGE SCALE GENOMIC DNA]</scope>
    <source>
        <strain evidence="2 3">PYCC6329</strain>
    </source>
</reference>
<feature type="compositionally biased region" description="Basic and acidic residues" evidence="1">
    <location>
        <begin position="378"/>
        <end position="397"/>
    </location>
</feature>
<feature type="compositionally biased region" description="Low complexity" evidence="1">
    <location>
        <begin position="187"/>
        <end position="202"/>
    </location>
</feature>
<dbReference type="AlphaFoldDB" id="A0AAX4KKB9"/>
<evidence type="ECO:0000313" key="3">
    <source>
        <dbReference type="Proteomes" id="UP001358614"/>
    </source>
</evidence>
<sequence>MDSDTEIPSNLSTEELLKLFNTIQTSVDATISSSAPLATKVKNNDDSLDFTNGLSLLLLRPQMLLSSLQNLIILLSLRLIDPSLPFPTSDEIQSTISLSTPFTAPRSHKDIAKGSVGSMLSELSGESMLGQEVMDKVRGMESKLEYQIKKLIGLADSSEKKGTQEDVEEDPLSFRPNPSAIISSREPTTASSSTKPSKYAAASDEEDGSSSQIYRPPRVAAVPYLENGGSRSERKERQRQAPALLSEFAASIDSAPILESTSGLSVRPVSNKATNSVSAKRAEELKRIQEFEESNMTRLVTSKKEAKRRRDDEAALAMGFGVGSGRGRRGRNGLEAELEGVLGDRGSKGVWDGVGKLGHRGDTLQRGKKRLNGGLGGEGKRSGESGRFERDMKRRKN</sequence>
<keyword evidence="3" id="KW-1185">Reference proteome</keyword>
<proteinExistence type="predicted"/>
<dbReference type="EMBL" id="CP144089">
    <property type="protein sequence ID" value="WWD05970.1"/>
    <property type="molecule type" value="Genomic_DNA"/>
</dbReference>
<dbReference type="GeneID" id="91102857"/>
<dbReference type="RefSeq" id="XP_066083937.1">
    <property type="nucleotide sequence ID" value="XM_066227840.1"/>
</dbReference>
<protein>
    <submittedName>
        <fullName evidence="2">Uncharacterized protein</fullName>
    </submittedName>
</protein>
<dbReference type="PANTHER" id="PTHR13237:SF9">
    <property type="entry name" value="NEUROGUIDIN"/>
    <property type="match status" value="1"/>
</dbReference>
<name>A0AAX4KKB9_9TREE</name>
<dbReference type="Proteomes" id="UP001358614">
    <property type="component" value="Chromosome 1"/>
</dbReference>
<dbReference type="GO" id="GO:0000462">
    <property type="term" value="P:maturation of SSU-rRNA from tricistronic rRNA transcript (SSU-rRNA, 5.8S rRNA, LSU-rRNA)"/>
    <property type="evidence" value="ECO:0007669"/>
    <property type="project" value="TreeGrafter"/>
</dbReference>
<organism evidence="2 3">
    <name type="scientific">Kwoniella europaea PYCC6329</name>
    <dbReference type="NCBI Taxonomy" id="1423913"/>
    <lineage>
        <taxon>Eukaryota</taxon>
        <taxon>Fungi</taxon>
        <taxon>Dikarya</taxon>
        <taxon>Basidiomycota</taxon>
        <taxon>Agaricomycotina</taxon>
        <taxon>Tremellomycetes</taxon>
        <taxon>Tremellales</taxon>
        <taxon>Cryptococcaceae</taxon>
        <taxon>Kwoniella</taxon>
    </lineage>
</organism>
<dbReference type="KEGG" id="ker:91102857"/>
<dbReference type="PANTHER" id="PTHR13237">
    <property type="entry name" value="SOMETHING ABOUT SILENCING PROTEIN 10-RELATED"/>
    <property type="match status" value="1"/>
</dbReference>
<accession>A0AAX4KKB9</accession>
<evidence type="ECO:0000313" key="2">
    <source>
        <dbReference type="EMBL" id="WWD05970.1"/>
    </source>
</evidence>
<dbReference type="GO" id="GO:0032040">
    <property type="term" value="C:small-subunit processome"/>
    <property type="evidence" value="ECO:0007669"/>
    <property type="project" value="TreeGrafter"/>
</dbReference>
<feature type="region of interest" description="Disordered" evidence="1">
    <location>
        <begin position="157"/>
        <end position="241"/>
    </location>
</feature>
<feature type="region of interest" description="Disordered" evidence="1">
    <location>
        <begin position="349"/>
        <end position="397"/>
    </location>
</feature>